<dbReference type="EMBL" id="PZKL01000045">
    <property type="protein sequence ID" value="PTH79107.1"/>
    <property type="molecule type" value="Genomic_DNA"/>
</dbReference>
<comment type="caution">
    <text evidence="1">The sequence shown here is derived from an EMBL/GenBank/DDBJ whole genome shotgun (WGS) entry which is preliminary data.</text>
</comment>
<gene>
    <name evidence="1" type="ORF">DAA48_21960</name>
</gene>
<organism evidence="1 2">
    <name type="scientific">Aeromonas veronii</name>
    <dbReference type="NCBI Taxonomy" id="654"/>
    <lineage>
        <taxon>Bacteria</taxon>
        <taxon>Pseudomonadati</taxon>
        <taxon>Pseudomonadota</taxon>
        <taxon>Gammaproteobacteria</taxon>
        <taxon>Aeromonadales</taxon>
        <taxon>Aeromonadaceae</taxon>
        <taxon>Aeromonas</taxon>
    </lineage>
</organism>
<evidence type="ECO:0000313" key="2">
    <source>
        <dbReference type="Proteomes" id="UP000241986"/>
    </source>
</evidence>
<evidence type="ECO:0000313" key="1">
    <source>
        <dbReference type="EMBL" id="PTH79107.1"/>
    </source>
</evidence>
<dbReference type="RefSeq" id="WP_107684732.1">
    <property type="nucleotide sequence ID" value="NZ_PZKL01000045.1"/>
</dbReference>
<accession>A0A2T4MWY0</accession>
<protein>
    <submittedName>
        <fullName evidence="1">Uncharacterized protein</fullName>
    </submittedName>
</protein>
<name>A0A2T4MWY0_AERVE</name>
<dbReference type="Proteomes" id="UP000241986">
    <property type="component" value="Unassembled WGS sequence"/>
</dbReference>
<reference evidence="1 2" key="1">
    <citation type="submission" date="2018-03" db="EMBL/GenBank/DDBJ databases">
        <title>Aeromonas veronii whole genome sequencing and analysis.</title>
        <authorList>
            <person name="Xie H."/>
            <person name="Liu T."/>
            <person name="Wang K."/>
        </authorList>
    </citation>
    <scope>NUCLEOTIDE SEQUENCE [LARGE SCALE GENOMIC DNA]</scope>
    <source>
        <strain evidence="1 2">XH.VA.1</strain>
    </source>
</reference>
<dbReference type="AlphaFoldDB" id="A0A2T4MWY0"/>
<sequence length="108" mass="12741">MEVKQAVPTKEMIDELKADWMQDPCWDIEDTEGFEAVREELAAWSAEYRAVRERQWEEKRKKEEDALRAEFESKGITPFDLFRQLKGCCEEIESLKERVAELEGQIKG</sequence>
<proteinExistence type="predicted"/>